<evidence type="ECO:0000313" key="5">
    <source>
        <dbReference type="Proteomes" id="UP000822476"/>
    </source>
</evidence>
<dbReference type="PROSITE" id="PS50835">
    <property type="entry name" value="IG_LIKE"/>
    <property type="match status" value="1"/>
</dbReference>
<protein>
    <recommendedName>
        <fullName evidence="3">Ig-like domain-containing protein</fullName>
    </recommendedName>
</protein>
<keyword evidence="1" id="KW-0472">Membrane</keyword>
<proteinExistence type="predicted"/>
<feature type="signal peptide" evidence="2">
    <location>
        <begin position="1"/>
        <end position="22"/>
    </location>
</feature>
<organism evidence="4 5">
    <name type="scientific">Paragonimus skrjabini miyazakii</name>
    <dbReference type="NCBI Taxonomy" id="59628"/>
    <lineage>
        <taxon>Eukaryota</taxon>
        <taxon>Metazoa</taxon>
        <taxon>Spiralia</taxon>
        <taxon>Lophotrochozoa</taxon>
        <taxon>Platyhelminthes</taxon>
        <taxon>Trematoda</taxon>
        <taxon>Digenea</taxon>
        <taxon>Plagiorchiida</taxon>
        <taxon>Troglotremata</taxon>
        <taxon>Troglotrematidae</taxon>
        <taxon>Paragonimus</taxon>
    </lineage>
</organism>
<keyword evidence="2" id="KW-0732">Signal</keyword>
<dbReference type="EMBL" id="JTDE01000394">
    <property type="protein sequence ID" value="KAF7261399.1"/>
    <property type="molecule type" value="Genomic_DNA"/>
</dbReference>
<reference evidence="4" key="1">
    <citation type="submission" date="2019-07" db="EMBL/GenBank/DDBJ databases">
        <title>Annotation for the trematode Paragonimus miyazaki's.</title>
        <authorList>
            <person name="Choi Y.-J."/>
        </authorList>
    </citation>
    <scope>NUCLEOTIDE SEQUENCE</scope>
    <source>
        <strain evidence="4">Japan</strain>
    </source>
</reference>
<evidence type="ECO:0000256" key="2">
    <source>
        <dbReference type="SAM" id="SignalP"/>
    </source>
</evidence>
<dbReference type="SUPFAM" id="SSF48726">
    <property type="entry name" value="Immunoglobulin"/>
    <property type="match status" value="1"/>
</dbReference>
<feature type="domain" description="Ig-like" evidence="3">
    <location>
        <begin position="22"/>
        <end position="111"/>
    </location>
</feature>
<evidence type="ECO:0000256" key="1">
    <source>
        <dbReference type="SAM" id="Phobius"/>
    </source>
</evidence>
<keyword evidence="1" id="KW-0812">Transmembrane</keyword>
<accession>A0A8S9Z1V3</accession>
<dbReference type="InterPro" id="IPR007110">
    <property type="entry name" value="Ig-like_dom"/>
</dbReference>
<dbReference type="Proteomes" id="UP000822476">
    <property type="component" value="Unassembled WGS sequence"/>
</dbReference>
<evidence type="ECO:0000259" key="3">
    <source>
        <dbReference type="PROSITE" id="PS50835"/>
    </source>
</evidence>
<dbReference type="OrthoDB" id="6241907at2759"/>
<keyword evidence="5" id="KW-1185">Reference proteome</keyword>
<sequence>MVNGIYIFVCAFCASSMLEAIAELTFTAIPSSKIVSGQFLKLSCSVDDKQVPIVWMKDGEDIGNDCVLYGKYVDRTCSKVQNAFNLIFRAELFDQGIWSCSYGARMKKSIRIEVVVPALVYPLKVIPYGNPSNQIVNQVQPISLAATSNLQVNSGLRVIGTGTRQNPIDLTGRHSSSATEVLIQCRSTCASIQHHLQWKCANSTWSGILRPSVVDIILEHTMAHEGTVGFASQGSCPKDSQSVMGQVRIGCTSSISAPITGGDARTMNTLQGLNRILCQPDHTTEQAFIDGSTPNIPHYAFLMSSAGLPVNVTVSELQSNECSQTAYQRGACVYVMCPGHPVPLFTLGERVALAAAIPLFLLFCLVLCYLTRQRRRAKRKANMAPGQCQEIELML</sequence>
<evidence type="ECO:0000313" key="4">
    <source>
        <dbReference type="EMBL" id="KAF7261399.1"/>
    </source>
</evidence>
<comment type="caution">
    <text evidence="4">The sequence shown here is derived from an EMBL/GenBank/DDBJ whole genome shotgun (WGS) entry which is preliminary data.</text>
</comment>
<dbReference type="InterPro" id="IPR013783">
    <property type="entry name" value="Ig-like_fold"/>
</dbReference>
<dbReference type="Gene3D" id="2.60.40.10">
    <property type="entry name" value="Immunoglobulins"/>
    <property type="match status" value="1"/>
</dbReference>
<gene>
    <name evidence="4" type="ORF">EG68_01226</name>
</gene>
<feature type="chain" id="PRO_5035902652" description="Ig-like domain-containing protein" evidence="2">
    <location>
        <begin position="23"/>
        <end position="395"/>
    </location>
</feature>
<keyword evidence="1" id="KW-1133">Transmembrane helix</keyword>
<dbReference type="InterPro" id="IPR036179">
    <property type="entry name" value="Ig-like_dom_sf"/>
</dbReference>
<name>A0A8S9Z1V3_9TREM</name>
<feature type="transmembrane region" description="Helical" evidence="1">
    <location>
        <begin position="351"/>
        <end position="370"/>
    </location>
</feature>
<dbReference type="AlphaFoldDB" id="A0A8S9Z1V3"/>